<keyword evidence="1" id="KW-0677">Repeat</keyword>
<reference evidence="3 4" key="1">
    <citation type="journal article" date="2016" name="Nat. Commun.">
        <title>Thousands of microbial genomes shed light on interconnected biogeochemical processes in an aquifer system.</title>
        <authorList>
            <person name="Anantharaman K."/>
            <person name="Brown C.T."/>
            <person name="Hug L.A."/>
            <person name="Sharon I."/>
            <person name="Castelle C.J."/>
            <person name="Probst A.J."/>
            <person name="Thomas B.C."/>
            <person name="Singh A."/>
            <person name="Wilkins M.J."/>
            <person name="Karaoz U."/>
            <person name="Brodie E.L."/>
            <person name="Williams K.H."/>
            <person name="Hubbard S.S."/>
            <person name="Banfield J.F."/>
        </authorList>
    </citation>
    <scope>NUCLEOTIDE SEQUENCE [LARGE SCALE GENOMIC DNA]</scope>
</reference>
<dbReference type="Gene3D" id="1.25.40.10">
    <property type="entry name" value="Tetratricopeptide repeat domain"/>
    <property type="match status" value="3"/>
</dbReference>
<name>A0A1F5YFD8_9BACT</name>
<dbReference type="InterPro" id="IPR050498">
    <property type="entry name" value="Ycf3"/>
</dbReference>
<dbReference type="Proteomes" id="UP000176992">
    <property type="component" value="Unassembled WGS sequence"/>
</dbReference>
<accession>A0A1F5YFD8</accession>
<dbReference type="AlphaFoldDB" id="A0A1F5YFD8"/>
<organism evidence="3 4">
    <name type="scientific">Candidatus Glassbacteria bacterium GWA2_58_10</name>
    <dbReference type="NCBI Taxonomy" id="1817865"/>
    <lineage>
        <taxon>Bacteria</taxon>
        <taxon>Candidatus Glassiibacteriota</taxon>
    </lineage>
</organism>
<comment type="caution">
    <text evidence="3">The sequence shown here is derived from an EMBL/GenBank/DDBJ whole genome shotgun (WGS) entry which is preliminary data.</text>
</comment>
<dbReference type="GO" id="GO:0046813">
    <property type="term" value="P:receptor-mediated virion attachment to host cell"/>
    <property type="evidence" value="ECO:0007669"/>
    <property type="project" value="TreeGrafter"/>
</dbReference>
<dbReference type="InterPro" id="IPR030959">
    <property type="entry name" value="GWxTD_dom"/>
</dbReference>
<dbReference type="SMART" id="SM00028">
    <property type="entry name" value="TPR"/>
    <property type="match status" value="4"/>
</dbReference>
<evidence type="ECO:0000313" key="3">
    <source>
        <dbReference type="EMBL" id="OGF98884.1"/>
    </source>
</evidence>
<sequence length="702" mass="80534">MKAAETSEAGQLYDQALELKTKGDTRGALKLLDQALALDDKYYLAAIERGNIRFHLGDLKNSKLDYESALNSKSNEIRSKAHVGLADILYDNPTRTRQAIEKYRLACKVDPNNREALYSIVQAGFKYEQTIGHRVASEALVQLITLDPEYRDAYALWRDKILDKSDNELREVDHGLENFLSQRPDSANWWVDMAEDRFRLGQTESALESLNRLKAANPDFASPDLCLTEACCRLELDDSAGFQDCYQKAIDSAQKTGDFSRLLSEAETIFTPDENRSWQDLKDKDSRAAFFRTFWARVNPDQINPLNLRLVEHYRRLRHAQKNFRLMNPHSSVQSSREANLLLAYQGSQYQFDSEIFVGRSRDLGLDQRGLLYLRLGEPDKMDHDISMDNPMEIWHYGGAYFVFEKPPRVADYIFRPVGQDHAGNMMKAMEMQRFVDKSLHRAEDYYYAQFLADDGRSIDLEFYQDEKLQSGKVVPEAAAALYDTLWTEVKRKDSRVFRVPGEDNKLWLAVHRLDVPPGPYYYSLRMKGDGERWVTRGRIGLQPFVPEQLCFSAVLLGIEPPAGSESYERRQVRLIPRPSMKFKRGEQIKVYSEVYGLRPNQEGKRSYREWVDVIRMEDQGGKIGQITDKLSGLFTRGKAKADTKITQNFDRAPESAKGPVAETFLLDSSVLEPGKYRLVIEAQDDATTQWGEEAAVFEVTK</sequence>
<gene>
    <name evidence="3" type="ORF">A2Z86_06645</name>
</gene>
<dbReference type="GO" id="GO:0009279">
    <property type="term" value="C:cell outer membrane"/>
    <property type="evidence" value="ECO:0007669"/>
    <property type="project" value="TreeGrafter"/>
</dbReference>
<dbReference type="SUPFAM" id="SSF48452">
    <property type="entry name" value="TPR-like"/>
    <property type="match status" value="1"/>
</dbReference>
<protein>
    <submittedName>
        <fullName evidence="3">Uncharacterized protein</fullName>
    </submittedName>
</protein>
<dbReference type="InterPro" id="IPR019734">
    <property type="entry name" value="TPR_rpt"/>
</dbReference>
<keyword evidence="2" id="KW-0802">TPR repeat</keyword>
<dbReference type="NCBIfam" id="TIGR04514">
    <property type="entry name" value="GWxTD_dom"/>
    <property type="match status" value="1"/>
</dbReference>
<evidence type="ECO:0000313" key="4">
    <source>
        <dbReference type="Proteomes" id="UP000176992"/>
    </source>
</evidence>
<dbReference type="InterPro" id="IPR011990">
    <property type="entry name" value="TPR-like_helical_dom_sf"/>
</dbReference>
<dbReference type="PANTHER" id="PTHR44858">
    <property type="entry name" value="TETRATRICOPEPTIDE REPEAT PROTEIN 6"/>
    <property type="match status" value="1"/>
</dbReference>
<proteinExistence type="predicted"/>
<dbReference type="PANTHER" id="PTHR44858:SF1">
    <property type="entry name" value="UDP-N-ACETYLGLUCOSAMINE--PEPTIDE N-ACETYLGLUCOSAMINYLTRANSFERASE SPINDLY-RELATED"/>
    <property type="match status" value="1"/>
</dbReference>
<evidence type="ECO:0000256" key="2">
    <source>
        <dbReference type="ARBA" id="ARBA00022803"/>
    </source>
</evidence>
<evidence type="ECO:0000256" key="1">
    <source>
        <dbReference type="ARBA" id="ARBA00022737"/>
    </source>
</evidence>
<dbReference type="EMBL" id="MFIV01000057">
    <property type="protein sequence ID" value="OGF98884.1"/>
    <property type="molecule type" value="Genomic_DNA"/>
</dbReference>